<keyword evidence="1" id="KW-0378">Hydrolase</keyword>
<name>A0A1H3GEW4_9PSEU</name>
<evidence type="ECO:0000313" key="3">
    <source>
        <dbReference type="EMBL" id="SDY01597.1"/>
    </source>
</evidence>
<evidence type="ECO:0000256" key="1">
    <source>
        <dbReference type="ARBA" id="ARBA00022801"/>
    </source>
</evidence>
<dbReference type="InterPro" id="IPR029058">
    <property type="entry name" value="AB_hydrolase_fold"/>
</dbReference>
<dbReference type="OrthoDB" id="5431692at2"/>
<dbReference type="InterPro" id="IPR051340">
    <property type="entry name" value="Haloalkane_dehalogenase"/>
</dbReference>
<dbReference type="STRING" id="589385.SAMN05421504_104226"/>
<gene>
    <name evidence="3" type="ORF">SAMN05421504_104226</name>
</gene>
<dbReference type="PANTHER" id="PTHR42977:SF3">
    <property type="entry name" value="AB HYDROLASE-1 DOMAIN-CONTAINING PROTEIN"/>
    <property type="match status" value="1"/>
</dbReference>
<accession>A0A1H3GEW4</accession>
<dbReference type="PANTHER" id="PTHR42977">
    <property type="entry name" value="HYDROLASE-RELATED"/>
    <property type="match status" value="1"/>
</dbReference>
<proteinExistence type="predicted"/>
<dbReference type="SUPFAM" id="SSF53474">
    <property type="entry name" value="alpha/beta-Hydrolases"/>
    <property type="match status" value="1"/>
</dbReference>
<dbReference type="Proteomes" id="UP000199515">
    <property type="component" value="Unassembled WGS sequence"/>
</dbReference>
<sequence>MSKHPIAHRRVQAGPADVFYREAGDPSAPTLLLLHGFPTSSHQYVGLMRELAGHWHLVAPDLPGFGQTETAPDFEFTFEALAGVLGDFVDALGLSSYALYVFDFGAPAGLRLAARRPRQITALITQNGNAYVEGFGPAMPDFANQGPREEVQSGLEEMLTPESIRMHYYEGVRNPEAIDPGSYQLDRFYLEQPGRAAAQADLLWDYRNNPPVYPEIHRWLRESQPPVLAVWGRNDPFFIPAGAEAFRRDVPSAQVHLLDTGHFALEEELGTISELVDRFLRENVDQ</sequence>
<dbReference type="Pfam" id="PF00561">
    <property type="entry name" value="Abhydrolase_1"/>
    <property type="match status" value="1"/>
</dbReference>
<reference evidence="3 4" key="1">
    <citation type="submission" date="2016-10" db="EMBL/GenBank/DDBJ databases">
        <authorList>
            <person name="de Groot N.N."/>
        </authorList>
    </citation>
    <scope>NUCLEOTIDE SEQUENCE [LARGE SCALE GENOMIC DNA]</scope>
    <source>
        <strain evidence="3 4">CPCC 202699</strain>
    </source>
</reference>
<dbReference type="EMBL" id="FNON01000004">
    <property type="protein sequence ID" value="SDY01597.1"/>
    <property type="molecule type" value="Genomic_DNA"/>
</dbReference>
<evidence type="ECO:0000259" key="2">
    <source>
        <dbReference type="Pfam" id="PF00561"/>
    </source>
</evidence>
<dbReference type="PRINTS" id="PR00111">
    <property type="entry name" value="ABHYDROLASE"/>
</dbReference>
<dbReference type="RefSeq" id="WP_091290924.1">
    <property type="nucleotide sequence ID" value="NZ_FNON01000004.1"/>
</dbReference>
<dbReference type="Gene3D" id="3.40.50.1820">
    <property type="entry name" value="alpha/beta hydrolase"/>
    <property type="match status" value="1"/>
</dbReference>
<organism evidence="3 4">
    <name type="scientific">Amycolatopsis xylanica</name>
    <dbReference type="NCBI Taxonomy" id="589385"/>
    <lineage>
        <taxon>Bacteria</taxon>
        <taxon>Bacillati</taxon>
        <taxon>Actinomycetota</taxon>
        <taxon>Actinomycetes</taxon>
        <taxon>Pseudonocardiales</taxon>
        <taxon>Pseudonocardiaceae</taxon>
        <taxon>Amycolatopsis</taxon>
    </lineage>
</organism>
<evidence type="ECO:0000313" key="4">
    <source>
        <dbReference type="Proteomes" id="UP000199515"/>
    </source>
</evidence>
<protein>
    <submittedName>
        <fullName evidence="3">Pimeloyl-ACP methyl ester carboxylesterase</fullName>
    </submittedName>
</protein>
<dbReference type="GO" id="GO:0004301">
    <property type="term" value="F:epoxide hydrolase activity"/>
    <property type="evidence" value="ECO:0007669"/>
    <property type="project" value="TreeGrafter"/>
</dbReference>
<feature type="domain" description="AB hydrolase-1" evidence="2">
    <location>
        <begin position="29"/>
        <end position="268"/>
    </location>
</feature>
<keyword evidence="4" id="KW-1185">Reference proteome</keyword>
<dbReference type="AlphaFoldDB" id="A0A1H3GEW4"/>
<dbReference type="InterPro" id="IPR000073">
    <property type="entry name" value="AB_hydrolase_1"/>
</dbReference>